<evidence type="ECO:0000313" key="2">
    <source>
        <dbReference type="EMBL" id="AKV00823.1"/>
    </source>
</evidence>
<feature type="region of interest" description="Disordered" evidence="1">
    <location>
        <begin position="137"/>
        <end position="165"/>
    </location>
</feature>
<name>A0A0K1Q517_9BACT</name>
<dbReference type="AlphaFoldDB" id="A0A0K1Q517"/>
<accession>A0A0K1Q517</accession>
<evidence type="ECO:0000256" key="1">
    <source>
        <dbReference type="SAM" id="MobiDB-lite"/>
    </source>
</evidence>
<dbReference type="STRING" id="1391654.AKJ09_07486"/>
<dbReference type="Proteomes" id="UP000064967">
    <property type="component" value="Chromosome"/>
</dbReference>
<dbReference type="KEGG" id="llu:AKJ09_07486"/>
<protein>
    <submittedName>
        <fullName evidence="2">Uncharacterized protein</fullName>
    </submittedName>
</protein>
<evidence type="ECO:0000313" key="3">
    <source>
        <dbReference type="Proteomes" id="UP000064967"/>
    </source>
</evidence>
<gene>
    <name evidence="2" type="ORF">AKJ09_07486</name>
</gene>
<sequence>MDTGGDAEDPSPFGVADYVQLAGMSARSAVLEIHGLLAGRGTIVIHHGMLWSAEDERGIGFEAFRRLVFLSDATVHCHPLDERLLVHPRTLGGSCEAALLDAARLHDESSAMLVAKLSSSPPPPADVDREWERLGSMRPKASSTVRARPSRIPPPLPNKKPAVQPRPVAPKIETFDDHYEAGVDALLGKRFAEALAAFRAAEAVRPGDRRVRANIERLEQMGYGS</sequence>
<reference evidence="2 3" key="1">
    <citation type="submission" date="2015-08" db="EMBL/GenBank/DDBJ databases">
        <authorList>
            <person name="Babu N.S."/>
            <person name="Beckwith C.J."/>
            <person name="Beseler K.G."/>
            <person name="Brison A."/>
            <person name="Carone J.V."/>
            <person name="Caskin T.P."/>
            <person name="Diamond M."/>
            <person name="Durham M.E."/>
            <person name="Foxe J.M."/>
            <person name="Go M."/>
            <person name="Henderson B.A."/>
            <person name="Jones I.B."/>
            <person name="McGettigan J.A."/>
            <person name="Micheletti S.J."/>
            <person name="Nasrallah M.E."/>
            <person name="Ortiz D."/>
            <person name="Piller C.R."/>
            <person name="Privatt S.R."/>
            <person name="Schneider S.L."/>
            <person name="Sharp S."/>
            <person name="Smith T.C."/>
            <person name="Stanton J.D."/>
            <person name="Ullery H.E."/>
            <person name="Wilson R.J."/>
            <person name="Serrano M.G."/>
            <person name="Buck G."/>
            <person name="Lee V."/>
            <person name="Wang Y."/>
            <person name="Carvalho R."/>
            <person name="Voegtly L."/>
            <person name="Shi R."/>
            <person name="Duckworth R."/>
            <person name="Johnson A."/>
            <person name="Loviza R."/>
            <person name="Walstead R."/>
            <person name="Shah Z."/>
            <person name="Kiflezghi M."/>
            <person name="Wade K."/>
            <person name="Ball S.L."/>
            <person name="Bradley K.W."/>
            <person name="Asai D.J."/>
            <person name="Bowman C.A."/>
            <person name="Russell D.A."/>
            <person name="Pope W.H."/>
            <person name="Jacobs-Sera D."/>
            <person name="Hendrix R.W."/>
            <person name="Hatfull G.F."/>
        </authorList>
    </citation>
    <scope>NUCLEOTIDE SEQUENCE [LARGE SCALE GENOMIC DNA]</scope>
    <source>
        <strain evidence="2 3">DSM 27648</strain>
    </source>
</reference>
<dbReference type="EMBL" id="CP012333">
    <property type="protein sequence ID" value="AKV00823.1"/>
    <property type="molecule type" value="Genomic_DNA"/>
</dbReference>
<organism evidence="2 3">
    <name type="scientific">Labilithrix luteola</name>
    <dbReference type="NCBI Taxonomy" id="1391654"/>
    <lineage>
        <taxon>Bacteria</taxon>
        <taxon>Pseudomonadati</taxon>
        <taxon>Myxococcota</taxon>
        <taxon>Polyangia</taxon>
        <taxon>Polyangiales</taxon>
        <taxon>Labilitrichaceae</taxon>
        <taxon>Labilithrix</taxon>
    </lineage>
</organism>
<keyword evidence="3" id="KW-1185">Reference proteome</keyword>
<proteinExistence type="predicted"/>